<dbReference type="Gene3D" id="3.80.10.10">
    <property type="entry name" value="Ribonuclease Inhibitor"/>
    <property type="match status" value="5"/>
</dbReference>
<dbReference type="InterPro" id="IPR032675">
    <property type="entry name" value="LRR_dom_sf"/>
</dbReference>
<evidence type="ECO:0000256" key="4">
    <source>
        <dbReference type="ARBA" id="ARBA00022614"/>
    </source>
</evidence>
<evidence type="ECO:0000256" key="10">
    <source>
        <dbReference type="ARBA" id="ARBA00023136"/>
    </source>
</evidence>
<evidence type="ECO:0000256" key="15">
    <source>
        <dbReference type="SAM" id="Phobius"/>
    </source>
</evidence>
<dbReference type="InterPro" id="IPR000157">
    <property type="entry name" value="TIR_dom"/>
</dbReference>
<keyword evidence="18" id="KW-1185">Reference proteome</keyword>
<dbReference type="PANTHER" id="PTHR24365">
    <property type="entry name" value="TOLL-LIKE RECEPTOR"/>
    <property type="match status" value="1"/>
</dbReference>
<dbReference type="GO" id="GO:0005886">
    <property type="term" value="C:plasma membrane"/>
    <property type="evidence" value="ECO:0007669"/>
    <property type="project" value="TreeGrafter"/>
</dbReference>
<comment type="similarity">
    <text evidence="2">Belongs to the Toll-like receptor family.</text>
</comment>
<dbReference type="InterPro" id="IPR003591">
    <property type="entry name" value="Leu-rich_rpt_typical-subtyp"/>
</dbReference>
<feature type="domain" description="TIR" evidence="16">
    <location>
        <begin position="804"/>
        <end position="947"/>
    </location>
</feature>
<dbReference type="AlphaFoldDB" id="A0A8C5RFG0"/>
<dbReference type="SMART" id="SM00369">
    <property type="entry name" value="LRR_TYP"/>
    <property type="match status" value="17"/>
</dbReference>
<evidence type="ECO:0000256" key="13">
    <source>
        <dbReference type="ARBA" id="ARBA00023198"/>
    </source>
</evidence>
<keyword evidence="13" id="KW-0395">Inflammatory response</keyword>
<organism evidence="17 18">
    <name type="scientific">Laticauda laticaudata</name>
    <name type="common">Blue-ringed sea krait</name>
    <name type="synonym">Blue-lipped sea krait</name>
    <dbReference type="NCBI Taxonomy" id="8630"/>
    <lineage>
        <taxon>Eukaryota</taxon>
        <taxon>Metazoa</taxon>
        <taxon>Chordata</taxon>
        <taxon>Craniata</taxon>
        <taxon>Vertebrata</taxon>
        <taxon>Euteleostomi</taxon>
        <taxon>Lepidosauria</taxon>
        <taxon>Squamata</taxon>
        <taxon>Bifurcata</taxon>
        <taxon>Unidentata</taxon>
        <taxon>Episquamata</taxon>
        <taxon>Toxicofera</taxon>
        <taxon>Serpentes</taxon>
        <taxon>Colubroidea</taxon>
        <taxon>Elapidae</taxon>
        <taxon>Laticaudinae</taxon>
        <taxon>Laticauda</taxon>
    </lineage>
</organism>
<evidence type="ECO:0000256" key="2">
    <source>
        <dbReference type="ARBA" id="ARBA00009634"/>
    </source>
</evidence>
<keyword evidence="8" id="KW-0391">Immunity</keyword>
<reference evidence="17" key="1">
    <citation type="submission" date="2025-08" db="UniProtKB">
        <authorList>
            <consortium name="Ensembl"/>
        </authorList>
    </citation>
    <scope>IDENTIFICATION</scope>
</reference>
<evidence type="ECO:0000256" key="6">
    <source>
        <dbReference type="ARBA" id="ARBA00022729"/>
    </source>
</evidence>
<dbReference type="Proteomes" id="UP000694406">
    <property type="component" value="Unplaced"/>
</dbReference>
<evidence type="ECO:0000313" key="18">
    <source>
        <dbReference type="Proteomes" id="UP000694406"/>
    </source>
</evidence>
<dbReference type="SUPFAM" id="SSF52200">
    <property type="entry name" value="Toll/Interleukin receptor TIR domain"/>
    <property type="match status" value="1"/>
</dbReference>
<keyword evidence="6" id="KW-0732">Signal</keyword>
<evidence type="ECO:0000256" key="8">
    <source>
        <dbReference type="ARBA" id="ARBA00022859"/>
    </source>
</evidence>
<dbReference type="GO" id="GO:0006954">
    <property type="term" value="P:inflammatory response"/>
    <property type="evidence" value="ECO:0007669"/>
    <property type="project" value="UniProtKB-KW"/>
</dbReference>
<evidence type="ECO:0000256" key="9">
    <source>
        <dbReference type="ARBA" id="ARBA00022989"/>
    </source>
</evidence>
<evidence type="ECO:0000256" key="1">
    <source>
        <dbReference type="ARBA" id="ARBA00004479"/>
    </source>
</evidence>
<dbReference type="Gene3D" id="3.40.50.10140">
    <property type="entry name" value="Toll/interleukin-1 receptor homology (TIR) domain"/>
    <property type="match status" value="1"/>
</dbReference>
<dbReference type="GeneTree" id="ENSGT00940000163576"/>
<evidence type="ECO:0000256" key="3">
    <source>
        <dbReference type="ARBA" id="ARBA00022588"/>
    </source>
</evidence>
<name>A0A8C5RFG0_LATLA</name>
<keyword evidence="11" id="KW-0675">Receptor</keyword>
<sequence length="976" mass="112086">VKSPVRGDIGPFSKLLKISAEYHLWPVPIVRGITAYGFRNCIQDMKDPLYFKCMQRFLNNISSIVGDLPDNTRMVNASHNTIQVLPYGSFRHLPQLKNLQLSYNKMEKIEGGAFENLGALERLNLSCNHLTNLSKGIFLGLANLTLLLLHNNHLSVLHLEAFSPLPSLLDLQLQFNNLNNFDVMIRSVQKLNQLKCLNLCNNNLSFLQPGVGFPPSLYNLKLCNNSLRKMEGPGLRFLGNVTVLDLSYNKFSDASFFANVSLQRLQRLKLVGNNIDVLQLLDMSNLKPRSLDYSGLHLNKVCQLTKVCQHLGKSNRSFNLHLQSNNLRNLSFQAFLACPPIQLLDLSRNRLRSVDCMRQMLNATVHSHLSKLLVEHNLLKHLKGCLKTAPFPELTTISFRFNRILSISSSAFHYAPNLTTLHLNINSIAFLHAKALKGLKQLRELRLDNNLLTDIYNDSFSDLSNLQILNLRNNHVSVLFPGTFKSLGKLSILDLGGNNIHRLANVSFEGLKNLSNLYLDNNNLQYISPSFFHPIERTLQVLDLMGNKIYFISKNQLKQPPFWNLGRVYDLKLQSQRPHGLRVIPSMFLKGLTSLRNLYLSENKILSIAPDVFDDLGQLELLTLSDTSNGRGDFPPGIFKNLKNLRTLNLENAGLRTLTLEVFGNLSNLRYLLLGKNELQTFNSSVAKALPSLSYLDLRKCPLACTCNNIWFQNWLSNSLVQVVYLYNYSCNSGPQPSYVYSFDTHVCFQDIGLYLFSATFPVLLLSMLLPFLYHRSYWHIKYHIYILRAWVNDYWRRSKDEHYKFDAFVSYNSADESWVLEQLVPSLEKAGAPTFRLCLHHRDFQPGRYIIDNIVDSIHNSRHTICIISRKYLQSEWCSMEIQLASYRLFDELKDVLIPVILEDIPERELSVYHRMRKVMLKKTYIAWSPDPEAQRLFWAKLRTALKASNSEDKEEKMTDWFDQKETSDTSLLQP</sequence>
<dbReference type="PROSITE" id="PS51450">
    <property type="entry name" value="LRR"/>
    <property type="match status" value="5"/>
</dbReference>
<keyword evidence="7" id="KW-0677">Repeat</keyword>
<dbReference type="InterPro" id="IPR035897">
    <property type="entry name" value="Toll_tir_struct_dom_sf"/>
</dbReference>
<dbReference type="Pfam" id="PF13855">
    <property type="entry name" value="LRR_8"/>
    <property type="match status" value="5"/>
</dbReference>
<evidence type="ECO:0000256" key="14">
    <source>
        <dbReference type="SAM" id="MobiDB-lite"/>
    </source>
</evidence>
<keyword evidence="3" id="KW-0399">Innate immunity</keyword>
<dbReference type="SUPFAM" id="SSF52058">
    <property type="entry name" value="L domain-like"/>
    <property type="match status" value="2"/>
</dbReference>
<dbReference type="GO" id="GO:0045087">
    <property type="term" value="P:innate immune response"/>
    <property type="evidence" value="ECO:0007669"/>
    <property type="project" value="UniProtKB-KW"/>
</dbReference>
<dbReference type="Ensembl" id="ENSLLTT00000002675.1">
    <property type="protein sequence ID" value="ENSLLTP00000002568.1"/>
    <property type="gene ID" value="ENSLLTG00000001967.1"/>
</dbReference>
<dbReference type="GO" id="GO:0038023">
    <property type="term" value="F:signaling receptor activity"/>
    <property type="evidence" value="ECO:0007669"/>
    <property type="project" value="TreeGrafter"/>
</dbReference>
<dbReference type="Pfam" id="PF01582">
    <property type="entry name" value="TIR"/>
    <property type="match status" value="1"/>
</dbReference>
<evidence type="ECO:0000256" key="11">
    <source>
        <dbReference type="ARBA" id="ARBA00023170"/>
    </source>
</evidence>
<evidence type="ECO:0000313" key="17">
    <source>
        <dbReference type="Ensembl" id="ENSLLTP00000002568.1"/>
    </source>
</evidence>
<protein>
    <recommendedName>
        <fullName evidence="16">TIR domain-containing protein</fullName>
    </recommendedName>
</protein>
<evidence type="ECO:0000256" key="5">
    <source>
        <dbReference type="ARBA" id="ARBA00022692"/>
    </source>
</evidence>
<dbReference type="PROSITE" id="PS50104">
    <property type="entry name" value="TIR"/>
    <property type="match status" value="1"/>
</dbReference>
<reference evidence="17" key="2">
    <citation type="submission" date="2025-09" db="UniProtKB">
        <authorList>
            <consortium name="Ensembl"/>
        </authorList>
    </citation>
    <scope>IDENTIFICATION</scope>
</reference>
<keyword evidence="10 15" id="KW-0472">Membrane</keyword>
<dbReference type="FunFam" id="3.40.50.10140:FF:000001">
    <property type="entry name" value="Toll-like receptor 2"/>
    <property type="match status" value="1"/>
</dbReference>
<accession>A0A8C5RFG0</accession>
<evidence type="ECO:0000256" key="12">
    <source>
        <dbReference type="ARBA" id="ARBA00023180"/>
    </source>
</evidence>
<feature type="compositionally biased region" description="Basic and acidic residues" evidence="14">
    <location>
        <begin position="951"/>
        <end position="969"/>
    </location>
</feature>
<keyword evidence="9 15" id="KW-1133">Transmembrane helix</keyword>
<proteinExistence type="inferred from homology"/>
<evidence type="ECO:0000256" key="7">
    <source>
        <dbReference type="ARBA" id="ARBA00022737"/>
    </source>
</evidence>
<comment type="subcellular location">
    <subcellularLocation>
        <location evidence="1">Membrane</location>
        <topology evidence="1">Single-pass type I membrane protein</topology>
    </subcellularLocation>
</comment>
<keyword evidence="4" id="KW-0433">Leucine-rich repeat</keyword>
<dbReference type="PANTHER" id="PTHR24365:SF545">
    <property type="entry name" value="TOLL-LIKE RECEPTOR 12"/>
    <property type="match status" value="1"/>
</dbReference>
<dbReference type="InterPro" id="IPR001611">
    <property type="entry name" value="Leu-rich_rpt"/>
</dbReference>
<dbReference type="GO" id="GO:0002224">
    <property type="term" value="P:toll-like receptor signaling pathway"/>
    <property type="evidence" value="ECO:0007669"/>
    <property type="project" value="TreeGrafter"/>
</dbReference>
<dbReference type="SMART" id="SM00365">
    <property type="entry name" value="LRR_SD22"/>
    <property type="match status" value="7"/>
</dbReference>
<evidence type="ECO:0000259" key="16">
    <source>
        <dbReference type="PROSITE" id="PS50104"/>
    </source>
</evidence>
<feature type="transmembrane region" description="Helical" evidence="15">
    <location>
        <begin position="752"/>
        <end position="774"/>
    </location>
</feature>
<keyword evidence="5 15" id="KW-0812">Transmembrane</keyword>
<feature type="region of interest" description="Disordered" evidence="14">
    <location>
        <begin position="949"/>
        <end position="976"/>
    </location>
</feature>
<dbReference type="SMART" id="SM00255">
    <property type="entry name" value="TIR"/>
    <property type="match status" value="1"/>
</dbReference>
<keyword evidence="12" id="KW-0325">Glycoprotein</keyword>
<dbReference type="FunFam" id="3.80.10.10:FF:000770">
    <property type="entry name" value="Uncharacterized protein"/>
    <property type="match status" value="1"/>
</dbReference>